<feature type="transmembrane region" description="Helical" evidence="9">
    <location>
        <begin position="93"/>
        <end position="117"/>
    </location>
</feature>
<sequence length="225" mass="25570">MKSRTVALIIIGIIAVDQILKIWVKTSMNYGEQIPLLGRWFRLFFIENEGMAWGWKFGGEWGKLALTLFRLVAVVFGVFYIRSIVRKKYHRGFIICVAMIFAGALGNLLDSMFYGMIFSESVDGSKLATMFPPGGGYASFLHGRVVDMLYVPIIENKTLPTWIPFWGGERFTFFSPIFNIADASISVGVIVILLFQRRFFKKHPHEEPRSTVETNSPVNDTVQVL</sequence>
<dbReference type="GO" id="GO:0004190">
    <property type="term" value="F:aspartic-type endopeptidase activity"/>
    <property type="evidence" value="ECO:0007669"/>
    <property type="project" value="UniProtKB-UniRule"/>
</dbReference>
<feature type="active site" evidence="9">
    <location>
        <position position="147"/>
    </location>
</feature>
<name>A0A3B7MWB1_9BACT</name>
<dbReference type="AlphaFoldDB" id="A0A3B7MWB1"/>
<feature type="region of interest" description="Disordered" evidence="11">
    <location>
        <begin position="206"/>
        <end position="225"/>
    </location>
</feature>
<feature type="active site" evidence="9">
    <location>
        <position position="182"/>
    </location>
</feature>
<dbReference type="HAMAP" id="MF_00161">
    <property type="entry name" value="LspA"/>
    <property type="match status" value="1"/>
</dbReference>
<evidence type="ECO:0000256" key="5">
    <source>
        <dbReference type="ARBA" id="ARBA00022750"/>
    </source>
</evidence>
<organism evidence="12 13">
    <name type="scientific">Paraflavitalea soli</name>
    <dbReference type="NCBI Taxonomy" id="2315862"/>
    <lineage>
        <taxon>Bacteria</taxon>
        <taxon>Pseudomonadati</taxon>
        <taxon>Bacteroidota</taxon>
        <taxon>Chitinophagia</taxon>
        <taxon>Chitinophagales</taxon>
        <taxon>Chitinophagaceae</taxon>
        <taxon>Paraflavitalea</taxon>
    </lineage>
</organism>
<feature type="transmembrane region" description="Helical" evidence="9">
    <location>
        <begin position="173"/>
        <end position="195"/>
    </location>
</feature>
<dbReference type="NCBIfam" id="NF011369">
    <property type="entry name" value="PRK14788.1"/>
    <property type="match status" value="1"/>
</dbReference>
<keyword evidence="5 9" id="KW-0064">Aspartyl protease</keyword>
<keyword evidence="7 9" id="KW-1133">Transmembrane helix</keyword>
<dbReference type="GO" id="GO:0006508">
    <property type="term" value="P:proteolysis"/>
    <property type="evidence" value="ECO:0007669"/>
    <property type="project" value="UniProtKB-KW"/>
</dbReference>
<evidence type="ECO:0000313" key="13">
    <source>
        <dbReference type="Proteomes" id="UP000263900"/>
    </source>
</evidence>
<dbReference type="KEGG" id="pseg:D3H65_26525"/>
<evidence type="ECO:0000256" key="6">
    <source>
        <dbReference type="ARBA" id="ARBA00022801"/>
    </source>
</evidence>
<reference evidence="12 13" key="1">
    <citation type="submission" date="2018-09" db="EMBL/GenBank/DDBJ databases">
        <title>Genome sequencing of strain 6GH32-13.</title>
        <authorList>
            <person name="Weon H.-Y."/>
            <person name="Heo J."/>
            <person name="Kwon S.-W."/>
        </authorList>
    </citation>
    <scope>NUCLEOTIDE SEQUENCE [LARGE SCALE GENOMIC DNA]</scope>
    <source>
        <strain evidence="12 13">5GH32-13</strain>
    </source>
</reference>
<dbReference type="InterPro" id="IPR001872">
    <property type="entry name" value="Peptidase_A8"/>
</dbReference>
<evidence type="ECO:0000256" key="2">
    <source>
        <dbReference type="ARBA" id="ARBA00022475"/>
    </source>
</evidence>
<gene>
    <name evidence="9" type="primary">lspA</name>
    <name evidence="12" type="ORF">D3H65_26525</name>
</gene>
<keyword evidence="8 9" id="KW-0472">Membrane</keyword>
<evidence type="ECO:0000256" key="1">
    <source>
        <dbReference type="ARBA" id="ARBA00006139"/>
    </source>
</evidence>
<feature type="transmembrane region" description="Helical" evidence="9">
    <location>
        <begin position="61"/>
        <end position="81"/>
    </location>
</feature>
<protein>
    <recommendedName>
        <fullName evidence="9">Lipoprotein signal peptidase</fullName>
        <ecNumber evidence="9">3.4.23.36</ecNumber>
    </recommendedName>
    <alternativeName>
        <fullName evidence="9">Prolipoprotein signal peptidase</fullName>
    </alternativeName>
    <alternativeName>
        <fullName evidence="9">Signal peptidase II</fullName>
        <shortName evidence="9">SPase II</shortName>
    </alternativeName>
</protein>
<evidence type="ECO:0000256" key="3">
    <source>
        <dbReference type="ARBA" id="ARBA00022670"/>
    </source>
</evidence>
<keyword evidence="13" id="KW-1185">Reference proteome</keyword>
<evidence type="ECO:0000256" key="4">
    <source>
        <dbReference type="ARBA" id="ARBA00022692"/>
    </source>
</evidence>
<comment type="similarity">
    <text evidence="1 9 10">Belongs to the peptidase A8 family.</text>
</comment>
<dbReference type="PANTHER" id="PTHR33695">
    <property type="entry name" value="LIPOPROTEIN SIGNAL PEPTIDASE"/>
    <property type="match status" value="1"/>
</dbReference>
<evidence type="ECO:0000256" key="11">
    <source>
        <dbReference type="SAM" id="MobiDB-lite"/>
    </source>
</evidence>
<evidence type="ECO:0000256" key="7">
    <source>
        <dbReference type="ARBA" id="ARBA00022989"/>
    </source>
</evidence>
<dbReference type="PRINTS" id="PR00781">
    <property type="entry name" value="LIPOSIGPTASE"/>
</dbReference>
<evidence type="ECO:0000313" key="12">
    <source>
        <dbReference type="EMBL" id="AXY77320.1"/>
    </source>
</evidence>
<proteinExistence type="inferred from homology"/>
<dbReference type="PANTHER" id="PTHR33695:SF1">
    <property type="entry name" value="LIPOPROTEIN SIGNAL PEPTIDASE"/>
    <property type="match status" value="1"/>
</dbReference>
<keyword evidence="2 9" id="KW-1003">Cell membrane</keyword>
<evidence type="ECO:0000256" key="8">
    <source>
        <dbReference type="ARBA" id="ARBA00023136"/>
    </source>
</evidence>
<evidence type="ECO:0000256" key="9">
    <source>
        <dbReference type="HAMAP-Rule" id="MF_00161"/>
    </source>
</evidence>
<accession>A0A3B7MWB1</accession>
<dbReference type="Pfam" id="PF01252">
    <property type="entry name" value="Peptidase_A8"/>
    <property type="match status" value="1"/>
</dbReference>
<dbReference type="EC" id="3.4.23.36" evidence="9"/>
<dbReference type="EMBL" id="CP032157">
    <property type="protein sequence ID" value="AXY77320.1"/>
    <property type="molecule type" value="Genomic_DNA"/>
</dbReference>
<feature type="transmembrane region" description="Helical" evidence="9">
    <location>
        <begin position="6"/>
        <end position="24"/>
    </location>
</feature>
<comment type="pathway">
    <text evidence="9">Protein modification; lipoprotein biosynthesis (signal peptide cleavage).</text>
</comment>
<comment type="catalytic activity">
    <reaction evidence="9">
        <text>Release of signal peptides from bacterial membrane prolipoproteins. Hydrolyzes -Xaa-Yaa-Zaa-|-(S,diacylglyceryl)Cys-, in which Xaa is hydrophobic (preferably Leu), and Yaa (Ala or Ser) and Zaa (Gly or Ala) have small, neutral side chains.</text>
        <dbReference type="EC" id="3.4.23.36"/>
    </reaction>
</comment>
<feature type="compositionally biased region" description="Polar residues" evidence="11">
    <location>
        <begin position="211"/>
        <end position="225"/>
    </location>
</feature>
<evidence type="ECO:0000256" key="10">
    <source>
        <dbReference type="RuleBase" id="RU004181"/>
    </source>
</evidence>
<keyword evidence="6 9" id="KW-0378">Hydrolase</keyword>
<dbReference type="Proteomes" id="UP000263900">
    <property type="component" value="Chromosome"/>
</dbReference>
<keyword evidence="12" id="KW-0449">Lipoprotein</keyword>
<dbReference type="GO" id="GO:0005886">
    <property type="term" value="C:plasma membrane"/>
    <property type="evidence" value="ECO:0007669"/>
    <property type="project" value="UniProtKB-SubCell"/>
</dbReference>
<dbReference type="UniPathway" id="UPA00665"/>
<comment type="function">
    <text evidence="9">This protein specifically catalyzes the removal of signal peptides from prolipoproteins.</text>
</comment>
<dbReference type="OrthoDB" id="9810259at2"/>
<dbReference type="RefSeq" id="WP_119053196.1">
    <property type="nucleotide sequence ID" value="NZ_CP032157.1"/>
</dbReference>
<keyword evidence="4 9" id="KW-0812">Transmembrane</keyword>
<keyword evidence="3 9" id="KW-0645">Protease</keyword>
<comment type="subcellular location">
    <subcellularLocation>
        <location evidence="9">Cell membrane</location>
        <topology evidence="9">Multi-pass membrane protein</topology>
    </subcellularLocation>
</comment>